<dbReference type="Proteomes" id="UP000429595">
    <property type="component" value="Unassembled WGS sequence"/>
</dbReference>
<proteinExistence type="predicted"/>
<accession>A0A6I1FGQ4</accession>
<dbReference type="Pfam" id="PF08378">
    <property type="entry name" value="NERD"/>
    <property type="match status" value="1"/>
</dbReference>
<keyword evidence="3" id="KW-1185">Reference proteome</keyword>
<gene>
    <name evidence="2" type="ORF">F9802_06700</name>
</gene>
<feature type="domain" description="NERD" evidence="1">
    <location>
        <begin position="69"/>
        <end position="186"/>
    </location>
</feature>
<protein>
    <submittedName>
        <fullName evidence="2">NERD domain-containing protein</fullName>
    </submittedName>
</protein>
<sequence>MVAGDQILNKAPGESIFRSHLYRKGADPLIVKKREVPLKIHKLEALARRLPELHAKRPDVEAELAKSWAGHRGEEALDYHLTFLEEGQHMIFHGLRLPGANGHFFQIDTLILCANMAVILETKNIAGTLYFDQFFHQLLRTQEDSEDIFSDPLLQIRRQKRQLTSWLANRKITDIPIAPFVVISFPTTKITTDPEHKEVLQKVIHAATVPYKIERLHQLHQTSILKTKDLKKAAHQLVTQHVPHNPDLLKQFQISEAELLKGAQCPACQHIPMKRMKGKWHCLRCNHRSSDAHIQALTDYALLHNNTMTNRTFREYLQIDSRSIATHLLRTLKLQHSGSQKNRTYQLPTIK</sequence>
<comment type="caution">
    <text evidence="2">The sequence shown here is derived from an EMBL/GenBank/DDBJ whole genome shotgun (WGS) entry which is preliminary data.</text>
</comment>
<evidence type="ECO:0000313" key="3">
    <source>
        <dbReference type="Proteomes" id="UP000429595"/>
    </source>
</evidence>
<name>A0A6I1FGQ4_9BACI</name>
<dbReference type="PROSITE" id="PS50965">
    <property type="entry name" value="NERD"/>
    <property type="match status" value="1"/>
</dbReference>
<reference evidence="2 3" key="1">
    <citation type="submission" date="2019-10" db="EMBL/GenBank/DDBJ databases">
        <title>Bacillus aerolatum sp. nov., isolated from bioaerosol of sport playgrounds.</title>
        <authorList>
            <person name="Chen P."/>
            <person name="Zhang G."/>
        </authorList>
    </citation>
    <scope>NUCLEOTIDE SEQUENCE [LARGE SCALE GENOMIC DNA]</scope>
    <source>
        <strain evidence="2 3">CX253</strain>
    </source>
</reference>
<organism evidence="2 3">
    <name type="scientific">Bacillus aerolatus</name>
    <dbReference type="NCBI Taxonomy" id="2653354"/>
    <lineage>
        <taxon>Bacteria</taxon>
        <taxon>Bacillati</taxon>
        <taxon>Bacillota</taxon>
        <taxon>Bacilli</taxon>
        <taxon>Bacillales</taxon>
        <taxon>Bacillaceae</taxon>
        <taxon>Bacillus</taxon>
    </lineage>
</organism>
<dbReference type="AlphaFoldDB" id="A0A6I1FGQ4"/>
<evidence type="ECO:0000259" key="1">
    <source>
        <dbReference type="PROSITE" id="PS50965"/>
    </source>
</evidence>
<dbReference type="EMBL" id="WEIO01000003">
    <property type="protein sequence ID" value="KAB7707436.1"/>
    <property type="molecule type" value="Genomic_DNA"/>
</dbReference>
<dbReference type="InterPro" id="IPR011528">
    <property type="entry name" value="NERD"/>
</dbReference>
<evidence type="ECO:0000313" key="2">
    <source>
        <dbReference type="EMBL" id="KAB7707436.1"/>
    </source>
</evidence>